<dbReference type="EMBL" id="CAMKVN010000359">
    <property type="protein sequence ID" value="CAI2167083.1"/>
    <property type="molecule type" value="Genomic_DNA"/>
</dbReference>
<comment type="caution">
    <text evidence="2">The sequence shown here is derived from an EMBL/GenBank/DDBJ whole genome shotgun (WGS) entry which is preliminary data.</text>
</comment>
<sequence>MGKHKHSSKGLKLKAARKRKEARLQKKNITSKHTTTGTRRSKALKNFVWFIRDDQKPMTMSDYMEVACQTEEMPTNEVGCQAEESASPARIEESALPSNDNLSPERDRRALWEIIGEDTFLEVIFF</sequence>
<protein>
    <submittedName>
        <fullName evidence="2">7868_t:CDS:1</fullName>
    </submittedName>
</protein>
<feature type="region of interest" description="Disordered" evidence="1">
    <location>
        <begin position="77"/>
        <end position="103"/>
    </location>
</feature>
<feature type="compositionally biased region" description="Basic residues" evidence="1">
    <location>
        <begin position="1"/>
        <end position="30"/>
    </location>
</feature>
<reference evidence="2" key="1">
    <citation type="submission" date="2022-08" db="EMBL/GenBank/DDBJ databases">
        <authorList>
            <person name="Kallberg Y."/>
            <person name="Tangrot J."/>
            <person name="Rosling A."/>
        </authorList>
    </citation>
    <scope>NUCLEOTIDE SEQUENCE</scope>
    <source>
        <strain evidence="2">Wild A</strain>
    </source>
</reference>
<dbReference type="AlphaFoldDB" id="A0A9W4SF11"/>
<proteinExistence type="predicted"/>
<accession>A0A9W4SF11</accession>
<dbReference type="Proteomes" id="UP001153678">
    <property type="component" value="Unassembled WGS sequence"/>
</dbReference>
<evidence type="ECO:0000313" key="2">
    <source>
        <dbReference type="EMBL" id="CAI2167083.1"/>
    </source>
</evidence>
<name>A0A9W4SF11_9GLOM</name>
<feature type="region of interest" description="Disordered" evidence="1">
    <location>
        <begin position="1"/>
        <end position="38"/>
    </location>
</feature>
<organism evidence="2 3">
    <name type="scientific">Funneliformis geosporum</name>
    <dbReference type="NCBI Taxonomy" id="1117311"/>
    <lineage>
        <taxon>Eukaryota</taxon>
        <taxon>Fungi</taxon>
        <taxon>Fungi incertae sedis</taxon>
        <taxon>Mucoromycota</taxon>
        <taxon>Glomeromycotina</taxon>
        <taxon>Glomeromycetes</taxon>
        <taxon>Glomerales</taxon>
        <taxon>Glomeraceae</taxon>
        <taxon>Funneliformis</taxon>
    </lineage>
</organism>
<keyword evidence="3" id="KW-1185">Reference proteome</keyword>
<evidence type="ECO:0000256" key="1">
    <source>
        <dbReference type="SAM" id="MobiDB-lite"/>
    </source>
</evidence>
<evidence type="ECO:0000313" key="3">
    <source>
        <dbReference type="Proteomes" id="UP001153678"/>
    </source>
</evidence>
<gene>
    <name evidence="2" type="ORF">FWILDA_LOCUS2895</name>
</gene>